<name>A0A6I3SIQ3_HELMO</name>
<evidence type="ECO:0000313" key="7">
    <source>
        <dbReference type="Proteomes" id="UP000430670"/>
    </source>
</evidence>
<proteinExistence type="inferred from homology"/>
<dbReference type="NCBIfam" id="TIGR01730">
    <property type="entry name" value="RND_mfp"/>
    <property type="match status" value="1"/>
</dbReference>
<evidence type="ECO:0000313" key="6">
    <source>
        <dbReference type="EMBL" id="MTV48720.1"/>
    </source>
</evidence>
<comment type="similarity">
    <text evidence="1">Belongs to the membrane fusion protein (MFP) (TC 8.A.1) family.</text>
</comment>
<accession>A0A6I3SIQ3</accession>
<dbReference type="Gene3D" id="2.40.420.20">
    <property type="match status" value="1"/>
</dbReference>
<protein>
    <submittedName>
        <fullName evidence="6">Efflux RND transporter periplasmic adaptor subunit</fullName>
    </submittedName>
</protein>
<keyword evidence="7" id="KW-1185">Reference proteome</keyword>
<feature type="domain" description="YknX-like C-terminal permuted SH3-like" evidence="5">
    <location>
        <begin position="355"/>
        <end position="422"/>
    </location>
</feature>
<evidence type="ECO:0000256" key="1">
    <source>
        <dbReference type="ARBA" id="ARBA00009477"/>
    </source>
</evidence>
<dbReference type="Gene3D" id="2.40.30.170">
    <property type="match status" value="1"/>
</dbReference>
<dbReference type="PANTHER" id="PTHR30469">
    <property type="entry name" value="MULTIDRUG RESISTANCE PROTEIN MDTA"/>
    <property type="match status" value="1"/>
</dbReference>
<dbReference type="Proteomes" id="UP000430670">
    <property type="component" value="Unassembled WGS sequence"/>
</dbReference>
<dbReference type="Pfam" id="PF25954">
    <property type="entry name" value="Beta-barrel_RND_2"/>
    <property type="match status" value="1"/>
</dbReference>
<feature type="domain" description="CusB-like beta-barrel" evidence="4">
    <location>
        <begin position="276"/>
        <end position="347"/>
    </location>
</feature>
<comment type="caution">
    <text evidence="6">The sequence shown here is derived from an EMBL/GenBank/DDBJ whole genome shotgun (WGS) entry which is preliminary data.</text>
</comment>
<dbReference type="InterPro" id="IPR006143">
    <property type="entry name" value="RND_pump_MFP"/>
</dbReference>
<dbReference type="EMBL" id="WNKU01000006">
    <property type="protein sequence ID" value="MTV48720.1"/>
    <property type="molecule type" value="Genomic_DNA"/>
</dbReference>
<dbReference type="Gene3D" id="2.40.50.100">
    <property type="match status" value="1"/>
</dbReference>
<feature type="domain" description="YbhG-like alpha-helical hairpin" evidence="3">
    <location>
        <begin position="106"/>
        <end position="234"/>
    </location>
</feature>
<dbReference type="AlphaFoldDB" id="A0A6I3SIQ3"/>
<dbReference type="InterPro" id="IPR058792">
    <property type="entry name" value="Beta-barrel_RND_2"/>
</dbReference>
<dbReference type="GO" id="GO:0015562">
    <property type="term" value="F:efflux transmembrane transporter activity"/>
    <property type="evidence" value="ECO:0007669"/>
    <property type="project" value="InterPro"/>
</dbReference>
<dbReference type="Pfam" id="PF25881">
    <property type="entry name" value="HH_YBHG"/>
    <property type="match status" value="1"/>
</dbReference>
<dbReference type="GO" id="GO:1990281">
    <property type="term" value="C:efflux pump complex"/>
    <property type="evidence" value="ECO:0007669"/>
    <property type="project" value="TreeGrafter"/>
</dbReference>
<dbReference type="Pfam" id="PF25989">
    <property type="entry name" value="YknX_C"/>
    <property type="match status" value="1"/>
</dbReference>
<dbReference type="Gene3D" id="1.10.287.470">
    <property type="entry name" value="Helix hairpin bin"/>
    <property type="match status" value="1"/>
</dbReference>
<evidence type="ECO:0000259" key="4">
    <source>
        <dbReference type="Pfam" id="PF25954"/>
    </source>
</evidence>
<feature type="coiled-coil region" evidence="2">
    <location>
        <begin position="115"/>
        <end position="232"/>
    </location>
</feature>
<dbReference type="SUPFAM" id="SSF56954">
    <property type="entry name" value="Outer membrane efflux proteins (OEP)"/>
    <property type="match status" value="1"/>
</dbReference>
<dbReference type="InterPro" id="IPR059052">
    <property type="entry name" value="HH_YbhG-like"/>
</dbReference>
<gene>
    <name evidence="6" type="ORF">GJ688_06970</name>
</gene>
<evidence type="ECO:0000256" key="2">
    <source>
        <dbReference type="SAM" id="Coils"/>
    </source>
</evidence>
<evidence type="ECO:0000259" key="5">
    <source>
        <dbReference type="Pfam" id="PF25989"/>
    </source>
</evidence>
<keyword evidence="2" id="KW-0175">Coiled coil</keyword>
<dbReference type="SUPFAM" id="SSF111369">
    <property type="entry name" value="HlyD-like secretion proteins"/>
    <property type="match status" value="2"/>
</dbReference>
<sequence>MAGDRRTFMPEQQFKPNRIKAITVGCILTTTIALTGCSGGTAPSSDVHKVVVETVGDQGLNKARVVAGRVMGDTESAIMSKLNARIVKVACDVGQEVQAGQPLIYLDDRDFRASLAQAEANLKGAQARLADTEKGARPQDRQQLQERIEAATAALDNAKKTLERTQSLFDAGATPKTQLDSAQLAYTQAQSTYDQLIQQQSLMNEGATAETLENLRATVQQMSALVDMARLNLEATVIPAPVSGRIASKPVHEGEMASTAPAPNVLLTIVSSDPVVEASVPEEYIKQIQVGQTMKVRIEQVSSETVEANVVAISPIANSASKEYPVKLSLPQSGLWKSGMYAEVTLPEAGTSQRIVVPKDALVKRGSDRVILVTDGSTVSSRSVTLGRSDGSNIEILGGLNAGDKIITVGQNELKDGDKIQVIAERGAAK</sequence>
<organism evidence="6 7">
    <name type="scientific">Heliobacterium mobile</name>
    <name type="common">Heliobacillus mobilis</name>
    <dbReference type="NCBI Taxonomy" id="28064"/>
    <lineage>
        <taxon>Bacteria</taxon>
        <taxon>Bacillati</taxon>
        <taxon>Bacillota</taxon>
        <taxon>Clostridia</taxon>
        <taxon>Eubacteriales</taxon>
        <taxon>Heliobacteriaceae</taxon>
        <taxon>Heliobacterium</taxon>
    </lineage>
</organism>
<dbReference type="OrthoDB" id="5392603at2"/>
<dbReference type="InterPro" id="IPR058637">
    <property type="entry name" value="YknX-like_C"/>
</dbReference>
<evidence type="ECO:0000259" key="3">
    <source>
        <dbReference type="Pfam" id="PF25881"/>
    </source>
</evidence>
<reference evidence="6 7" key="1">
    <citation type="submission" date="2019-11" db="EMBL/GenBank/DDBJ databases">
        <title>Whole-genome sequence of a the green, strictly anaerobic photosynthetic bacterium Heliobacillus mobilis DSM 6151.</title>
        <authorList>
            <person name="Kyndt J.A."/>
            <person name="Meyer T.E."/>
        </authorList>
    </citation>
    <scope>NUCLEOTIDE SEQUENCE [LARGE SCALE GENOMIC DNA]</scope>
    <source>
        <strain evidence="6 7">DSM 6151</strain>
    </source>
</reference>